<keyword evidence="1" id="KW-1133">Transmembrane helix</keyword>
<dbReference type="EMBL" id="FOTQ01000008">
    <property type="protein sequence ID" value="SFM51944.1"/>
    <property type="molecule type" value="Genomic_DNA"/>
</dbReference>
<feature type="transmembrane region" description="Helical" evidence="1">
    <location>
        <begin position="36"/>
        <end position="60"/>
    </location>
</feature>
<gene>
    <name evidence="2" type="ORF">SAMN04488042_10891</name>
</gene>
<proteinExistence type="predicted"/>
<organism evidence="2 3">
    <name type="scientific">Shimia aestuarii</name>
    <dbReference type="NCBI Taxonomy" id="254406"/>
    <lineage>
        <taxon>Bacteria</taxon>
        <taxon>Pseudomonadati</taxon>
        <taxon>Pseudomonadota</taxon>
        <taxon>Alphaproteobacteria</taxon>
        <taxon>Rhodobacterales</taxon>
        <taxon>Roseobacteraceae</taxon>
    </lineage>
</organism>
<evidence type="ECO:0000256" key="1">
    <source>
        <dbReference type="SAM" id="Phobius"/>
    </source>
</evidence>
<evidence type="ECO:0000313" key="3">
    <source>
        <dbReference type="Proteomes" id="UP000199144"/>
    </source>
</evidence>
<evidence type="ECO:0008006" key="4">
    <source>
        <dbReference type="Google" id="ProtNLM"/>
    </source>
</evidence>
<dbReference type="Proteomes" id="UP000199144">
    <property type="component" value="Unassembled WGS sequence"/>
</dbReference>
<keyword evidence="1" id="KW-0812">Transmembrane</keyword>
<keyword evidence="3" id="KW-1185">Reference proteome</keyword>
<dbReference type="STRING" id="254406.SAMN04488042_10891"/>
<reference evidence="2 3" key="1">
    <citation type="submission" date="2016-10" db="EMBL/GenBank/DDBJ databases">
        <authorList>
            <person name="de Groot N.N."/>
        </authorList>
    </citation>
    <scope>NUCLEOTIDE SEQUENCE [LARGE SCALE GENOMIC DNA]</scope>
    <source>
        <strain evidence="2 3">DSM 15283</strain>
    </source>
</reference>
<protein>
    <recommendedName>
        <fullName evidence="4">Lipoprotein</fullName>
    </recommendedName>
</protein>
<dbReference type="PROSITE" id="PS51257">
    <property type="entry name" value="PROKAR_LIPOPROTEIN"/>
    <property type="match status" value="1"/>
</dbReference>
<keyword evidence="1" id="KW-0472">Membrane</keyword>
<evidence type="ECO:0000313" key="2">
    <source>
        <dbReference type="EMBL" id="SFM51944.1"/>
    </source>
</evidence>
<accession>A0A1I4RI66</accession>
<dbReference type="AlphaFoldDB" id="A0A1I4RI66"/>
<dbReference type="RefSeq" id="WP_093095373.1">
    <property type="nucleotide sequence ID" value="NZ_FOTQ01000008.1"/>
</dbReference>
<name>A0A1I4RI66_9RHOB</name>
<sequence>MSKIWKFALAGVAAIGLAGCGDTFGEQALIGAGAGAATSAVVGGSVAAGALVGSAANVIYCKENPGKC</sequence>